<dbReference type="AlphaFoldDB" id="A0A917H8J1"/>
<dbReference type="EMBL" id="BMHY01000004">
    <property type="protein sequence ID" value="GGG70989.1"/>
    <property type="molecule type" value="Genomic_DNA"/>
</dbReference>
<sequence length="69" mass="7936">MKSTKQQPYICIFISMSDIKKFIWIDFIASTFIYYALKIPSHSLIAATAGSMVAPMIIRQSIIFRGRFK</sequence>
<name>A0A917H8J1_9BACL</name>
<evidence type="ECO:0000313" key="2">
    <source>
        <dbReference type="EMBL" id="GGG70989.1"/>
    </source>
</evidence>
<reference evidence="2 3" key="1">
    <citation type="journal article" date="2014" name="Int. J. Syst. Evol. Microbiol.">
        <title>Complete genome sequence of Corynebacterium casei LMG S-19264T (=DSM 44701T), isolated from a smear-ripened cheese.</title>
        <authorList>
            <consortium name="US DOE Joint Genome Institute (JGI-PGF)"/>
            <person name="Walter F."/>
            <person name="Albersmeier A."/>
            <person name="Kalinowski J."/>
            <person name="Ruckert C."/>
        </authorList>
    </citation>
    <scope>NUCLEOTIDE SEQUENCE [LARGE SCALE GENOMIC DNA]</scope>
    <source>
        <strain evidence="2 3">CGMCC 1.15286</strain>
    </source>
</reference>
<evidence type="ECO:0000313" key="3">
    <source>
        <dbReference type="Proteomes" id="UP000600247"/>
    </source>
</evidence>
<accession>A0A917H8J1</accession>
<keyword evidence="1" id="KW-1133">Transmembrane helix</keyword>
<dbReference type="Proteomes" id="UP000600247">
    <property type="component" value="Unassembled WGS sequence"/>
</dbReference>
<evidence type="ECO:0000256" key="1">
    <source>
        <dbReference type="SAM" id="Phobius"/>
    </source>
</evidence>
<comment type="caution">
    <text evidence="2">The sequence shown here is derived from an EMBL/GenBank/DDBJ whole genome shotgun (WGS) entry which is preliminary data.</text>
</comment>
<keyword evidence="3" id="KW-1185">Reference proteome</keyword>
<dbReference type="RefSeq" id="WP_188889787.1">
    <property type="nucleotide sequence ID" value="NZ_BMHY01000004.1"/>
</dbReference>
<protein>
    <submittedName>
        <fullName evidence="2">Uncharacterized protein</fullName>
    </submittedName>
</protein>
<keyword evidence="1" id="KW-0472">Membrane</keyword>
<keyword evidence="1" id="KW-0812">Transmembrane</keyword>
<feature type="transmembrane region" description="Helical" evidence="1">
    <location>
        <begin position="21"/>
        <end position="37"/>
    </location>
</feature>
<proteinExistence type="predicted"/>
<feature type="transmembrane region" description="Helical" evidence="1">
    <location>
        <begin position="43"/>
        <end position="64"/>
    </location>
</feature>
<organism evidence="2 3">
    <name type="scientific">Paenibacillus radicis</name>
    <name type="common">ex Gao et al. 2016</name>
    <dbReference type="NCBI Taxonomy" id="1737354"/>
    <lineage>
        <taxon>Bacteria</taxon>
        <taxon>Bacillati</taxon>
        <taxon>Bacillota</taxon>
        <taxon>Bacilli</taxon>
        <taxon>Bacillales</taxon>
        <taxon>Paenibacillaceae</taxon>
        <taxon>Paenibacillus</taxon>
    </lineage>
</organism>
<gene>
    <name evidence="2" type="ORF">GCM10010918_28070</name>
</gene>